<feature type="domain" description="HTH lysR-type" evidence="5">
    <location>
        <begin position="1"/>
        <end position="58"/>
    </location>
</feature>
<dbReference type="InterPro" id="IPR036390">
    <property type="entry name" value="WH_DNA-bd_sf"/>
</dbReference>
<dbReference type="EMBL" id="FNZQ01000005">
    <property type="protein sequence ID" value="SEL46004.1"/>
    <property type="molecule type" value="Genomic_DNA"/>
</dbReference>
<dbReference type="InterPro" id="IPR050950">
    <property type="entry name" value="HTH-type_LysR_regulators"/>
</dbReference>
<dbReference type="InterPro" id="IPR000847">
    <property type="entry name" value="LysR_HTH_N"/>
</dbReference>
<protein>
    <submittedName>
        <fullName evidence="6">DNA-binding transcriptional regulator, LysR family</fullName>
    </submittedName>
</protein>
<dbReference type="InterPro" id="IPR005119">
    <property type="entry name" value="LysR_subst-bd"/>
</dbReference>
<dbReference type="PANTHER" id="PTHR30419">
    <property type="entry name" value="HTH-TYPE TRANSCRIPTIONAL REGULATOR YBHD"/>
    <property type="match status" value="1"/>
</dbReference>
<dbReference type="GO" id="GO:0003700">
    <property type="term" value="F:DNA-binding transcription factor activity"/>
    <property type="evidence" value="ECO:0007669"/>
    <property type="project" value="InterPro"/>
</dbReference>
<evidence type="ECO:0000256" key="4">
    <source>
        <dbReference type="ARBA" id="ARBA00023163"/>
    </source>
</evidence>
<evidence type="ECO:0000259" key="5">
    <source>
        <dbReference type="PROSITE" id="PS50931"/>
    </source>
</evidence>
<keyword evidence="2" id="KW-0805">Transcription regulation</keyword>
<keyword evidence="4" id="KW-0804">Transcription</keyword>
<organism evidence="6 7">
    <name type="scientific">Jannaschia helgolandensis</name>
    <dbReference type="NCBI Taxonomy" id="188906"/>
    <lineage>
        <taxon>Bacteria</taxon>
        <taxon>Pseudomonadati</taxon>
        <taxon>Pseudomonadota</taxon>
        <taxon>Alphaproteobacteria</taxon>
        <taxon>Rhodobacterales</taxon>
        <taxon>Roseobacteraceae</taxon>
        <taxon>Jannaschia</taxon>
    </lineage>
</organism>
<evidence type="ECO:0000256" key="3">
    <source>
        <dbReference type="ARBA" id="ARBA00023125"/>
    </source>
</evidence>
<dbReference type="AlphaFoldDB" id="A0A1H7QEE1"/>
<dbReference type="CDD" id="cd05466">
    <property type="entry name" value="PBP2_LTTR_substrate"/>
    <property type="match status" value="1"/>
</dbReference>
<dbReference type="GO" id="GO:0003677">
    <property type="term" value="F:DNA binding"/>
    <property type="evidence" value="ECO:0007669"/>
    <property type="project" value="UniProtKB-KW"/>
</dbReference>
<dbReference type="OrthoDB" id="9811588at2"/>
<dbReference type="GO" id="GO:0005829">
    <property type="term" value="C:cytosol"/>
    <property type="evidence" value="ECO:0007669"/>
    <property type="project" value="TreeGrafter"/>
</dbReference>
<evidence type="ECO:0000256" key="1">
    <source>
        <dbReference type="ARBA" id="ARBA00009437"/>
    </source>
</evidence>
<dbReference type="STRING" id="188906.SAMN04488526_2743"/>
<accession>A0A1H7QEE1</accession>
<dbReference type="InterPro" id="IPR036388">
    <property type="entry name" value="WH-like_DNA-bd_sf"/>
</dbReference>
<dbReference type="Gene3D" id="1.10.10.10">
    <property type="entry name" value="Winged helix-like DNA-binding domain superfamily/Winged helix DNA-binding domain"/>
    <property type="match status" value="1"/>
</dbReference>
<reference evidence="6 7" key="1">
    <citation type="submission" date="2016-10" db="EMBL/GenBank/DDBJ databases">
        <authorList>
            <person name="de Groot N.N."/>
        </authorList>
    </citation>
    <scope>NUCLEOTIDE SEQUENCE [LARGE SCALE GENOMIC DNA]</scope>
    <source>
        <strain evidence="6 7">DSM 14858</strain>
    </source>
</reference>
<dbReference type="SUPFAM" id="SSF46785">
    <property type="entry name" value="Winged helix' DNA-binding domain"/>
    <property type="match status" value="1"/>
</dbReference>
<dbReference type="Proteomes" id="UP000199283">
    <property type="component" value="Unassembled WGS sequence"/>
</dbReference>
<dbReference type="PROSITE" id="PS50931">
    <property type="entry name" value="HTH_LYSR"/>
    <property type="match status" value="1"/>
</dbReference>
<keyword evidence="7" id="KW-1185">Reference proteome</keyword>
<sequence>MQNRDLTTLTTIAATGSFRETAERLNMTLSAVSMQMKSLEATLGGALFDRRSRPPALTPLGRAAVTAAAEVLSAEDRLRRLARPGAGLSGDFRLGLVASAGPRLLPGFLVHVTTALPAARFTFRTGLSEVLEQDVASGAVDAAVVTATGVPPGGLRHRVLATDRLVLAVPRGLSPDAPFLHFAPSTGIGKLIARALAERPDLSARPRIVLDHVQTIRACLRENVGATILPEVDLHGLSAICEALPVSRDLVLVIRAGAPLDAHAAQLADLLTG</sequence>
<dbReference type="Pfam" id="PF03466">
    <property type="entry name" value="LysR_substrate"/>
    <property type="match status" value="1"/>
</dbReference>
<dbReference type="Pfam" id="PF00126">
    <property type="entry name" value="HTH_1"/>
    <property type="match status" value="1"/>
</dbReference>
<keyword evidence="3 6" id="KW-0238">DNA-binding</keyword>
<evidence type="ECO:0000313" key="6">
    <source>
        <dbReference type="EMBL" id="SEL46004.1"/>
    </source>
</evidence>
<dbReference type="Gene3D" id="3.40.190.10">
    <property type="entry name" value="Periplasmic binding protein-like II"/>
    <property type="match status" value="2"/>
</dbReference>
<dbReference type="SUPFAM" id="SSF53850">
    <property type="entry name" value="Periplasmic binding protein-like II"/>
    <property type="match status" value="1"/>
</dbReference>
<dbReference type="RefSeq" id="WP_092763661.1">
    <property type="nucleotide sequence ID" value="NZ_FNZQ01000005.1"/>
</dbReference>
<evidence type="ECO:0000256" key="2">
    <source>
        <dbReference type="ARBA" id="ARBA00023015"/>
    </source>
</evidence>
<comment type="similarity">
    <text evidence="1">Belongs to the LysR transcriptional regulatory family.</text>
</comment>
<evidence type="ECO:0000313" key="7">
    <source>
        <dbReference type="Proteomes" id="UP000199283"/>
    </source>
</evidence>
<proteinExistence type="inferred from homology"/>
<dbReference type="PANTHER" id="PTHR30419:SF2">
    <property type="entry name" value="LYSR FAMILY TRANSCRIPTIONAL REGULATOR"/>
    <property type="match status" value="1"/>
</dbReference>
<gene>
    <name evidence="6" type="ORF">SAMN04488526_2743</name>
</gene>
<name>A0A1H7QEE1_9RHOB</name>